<dbReference type="OrthoDB" id="1715215at2"/>
<protein>
    <submittedName>
        <fullName evidence="3">Integrase catalytic region</fullName>
    </submittedName>
</protein>
<dbReference type="eggNOG" id="COG2801">
    <property type="taxonomic scope" value="Bacteria"/>
</dbReference>
<dbReference type="PROSITE" id="PS50994">
    <property type="entry name" value="INTEGRASE"/>
    <property type="match status" value="1"/>
</dbReference>
<dbReference type="EMBL" id="CP002606">
    <property type="protein sequence ID" value="AEA34350.1"/>
    <property type="molecule type" value="Genomic_DNA"/>
</dbReference>
<keyword evidence="4" id="KW-1185">Reference proteome</keyword>
<dbReference type="AlphaFoldDB" id="F2LXV9"/>
<keyword evidence="1" id="KW-0812">Transmembrane</keyword>
<dbReference type="KEGG" id="hmr:Hipma_1394"/>
<reference evidence="3 4" key="1">
    <citation type="journal article" date="2011" name="Stand. Genomic Sci.">
        <title>Complete genome sequence of the thermophilic sulfur-reducer Hippea maritima type strain (MH(2)).</title>
        <authorList>
            <person name="Huntemann M."/>
            <person name="Lu M."/>
            <person name="Nolan M."/>
            <person name="Lapidus A."/>
            <person name="Lucas S."/>
            <person name="Hammon N."/>
            <person name="Deshpande S."/>
            <person name="Cheng J.F."/>
            <person name="Tapia R."/>
            <person name="Han C."/>
            <person name="Goodwin L."/>
            <person name="Pitluck S."/>
            <person name="Liolios K."/>
            <person name="Pagani I."/>
            <person name="Ivanova N."/>
            <person name="Ovchinikova G."/>
            <person name="Pati A."/>
            <person name="Chen A."/>
            <person name="Palaniappan K."/>
            <person name="Land M."/>
            <person name="Hauser L."/>
            <person name="Jeffries C.D."/>
            <person name="Detter J.C."/>
            <person name="Brambilla E.M."/>
            <person name="Rohde M."/>
            <person name="Spring S."/>
            <person name="Goker M."/>
            <person name="Woyke T."/>
            <person name="Bristow J."/>
            <person name="Eisen J.A."/>
            <person name="Markowitz V."/>
            <person name="Hugenholtz P."/>
            <person name="Kyrpides N.C."/>
            <person name="Klenk H.P."/>
            <person name="Mavromatis K."/>
        </authorList>
    </citation>
    <scope>NUCLEOTIDE SEQUENCE [LARGE SCALE GENOMIC DNA]</scope>
    <source>
        <strain evidence="4">ATCC 700847 / DSM 10411 / MH2</strain>
    </source>
</reference>
<keyword evidence="1" id="KW-1133">Transmembrane helix</keyword>
<dbReference type="InterPro" id="IPR001584">
    <property type="entry name" value="Integrase_cat-core"/>
</dbReference>
<dbReference type="STRING" id="760142.Hipma_1394"/>
<name>F2LXV9_HIPMA</name>
<dbReference type="InterPro" id="IPR009057">
    <property type="entry name" value="Homeodomain-like_sf"/>
</dbReference>
<evidence type="ECO:0000259" key="2">
    <source>
        <dbReference type="PROSITE" id="PS50994"/>
    </source>
</evidence>
<evidence type="ECO:0000313" key="4">
    <source>
        <dbReference type="Proteomes" id="UP000008139"/>
    </source>
</evidence>
<organism evidence="3 4">
    <name type="scientific">Hippea maritima (strain ATCC 700847 / DSM 10411 / MH2)</name>
    <dbReference type="NCBI Taxonomy" id="760142"/>
    <lineage>
        <taxon>Bacteria</taxon>
        <taxon>Pseudomonadati</taxon>
        <taxon>Campylobacterota</taxon>
        <taxon>Desulfurellia</taxon>
        <taxon>Desulfurellales</taxon>
        <taxon>Hippeaceae</taxon>
        <taxon>Hippea</taxon>
    </lineage>
</organism>
<reference evidence="4" key="2">
    <citation type="submission" date="2011-03" db="EMBL/GenBank/DDBJ databases">
        <title>The complete genome of Hippea maritima DSM 10411.</title>
        <authorList>
            <consortium name="US DOE Joint Genome Institute (JGI-PGF)"/>
            <person name="Lucas S."/>
            <person name="Copeland A."/>
            <person name="Lapidus A."/>
            <person name="Bruce D."/>
            <person name="Goodwin L."/>
            <person name="Pitluck S."/>
            <person name="Peters L."/>
            <person name="Kyrpides N."/>
            <person name="Mavromatis K."/>
            <person name="Pagani I."/>
            <person name="Ivanova N."/>
            <person name="Mikhailova N."/>
            <person name="Lu M."/>
            <person name="Detter J.C."/>
            <person name="Tapia R."/>
            <person name="Han C."/>
            <person name="Land M."/>
            <person name="Hauser L."/>
            <person name="Markowitz V."/>
            <person name="Cheng J.-F."/>
            <person name="Hugenholtz P."/>
            <person name="Woyke T."/>
            <person name="Wu D."/>
            <person name="Spring S."/>
            <person name="Schroeder M."/>
            <person name="Brambilla E."/>
            <person name="Klenk H.-P."/>
            <person name="Eisen J.A."/>
        </authorList>
    </citation>
    <scope>NUCLEOTIDE SEQUENCE [LARGE SCALE GENOMIC DNA]</scope>
    <source>
        <strain evidence="4">ATCC 700847 / DSM 10411 / MH2</strain>
    </source>
</reference>
<evidence type="ECO:0000256" key="1">
    <source>
        <dbReference type="SAM" id="Phobius"/>
    </source>
</evidence>
<dbReference type="Pfam" id="PF02954">
    <property type="entry name" value="HTH_8"/>
    <property type="match status" value="1"/>
</dbReference>
<dbReference type="SUPFAM" id="SSF53098">
    <property type="entry name" value="Ribonuclease H-like"/>
    <property type="match status" value="1"/>
</dbReference>
<proteinExistence type="predicted"/>
<feature type="transmembrane region" description="Helical" evidence="1">
    <location>
        <begin position="186"/>
        <end position="207"/>
    </location>
</feature>
<gene>
    <name evidence="3" type="ordered locus">Hipma_1394</name>
</gene>
<dbReference type="HOGENOM" id="CLU_696251_0_0_7"/>
<dbReference type="Proteomes" id="UP000008139">
    <property type="component" value="Chromosome"/>
</dbReference>
<evidence type="ECO:0000313" key="3">
    <source>
        <dbReference type="EMBL" id="AEA34350.1"/>
    </source>
</evidence>
<dbReference type="InterPro" id="IPR012337">
    <property type="entry name" value="RNaseH-like_sf"/>
</dbReference>
<dbReference type="Gene3D" id="3.30.420.10">
    <property type="entry name" value="Ribonuclease H-like superfamily/Ribonuclease H"/>
    <property type="match status" value="1"/>
</dbReference>
<dbReference type="GO" id="GO:0015074">
    <property type="term" value="P:DNA integration"/>
    <property type="evidence" value="ECO:0007669"/>
    <property type="project" value="InterPro"/>
</dbReference>
<sequence length="387" mass="45767">MDSIYHTLRKSNPASARILVRKVLEKNNGNVSKTARILGISRATVRRARDGELNDLSRRPKNIRKKIDCSLEKLIVEEAKSTGYRYRLLSYYLKNKYSIEISENTIKKVLKRNRVRKKKIRTLNKNRRHLYDYEHLTPFSHLQIDTKHILDETSLPKSVYRHIEKYDLPKYEWNAIDVKTRMRFTAYSHTLSASFGFAFILFVVLWLKLHNVRGKINIRLDNGSEFASSSRRKLDEYNEFFSKLNVELKPIPPGAKHLQAIVENSHRKDDESFFSIHPERCRNDAEFLLKAQQWQDTWNTARPHYGIDMNGLTPFEKLKSTKAMISENIVRFPTLLLEDIIRVAGYPYEWLSKFVNLYIFSRGGKYVWTIYQNRYFLFSCSKRQSVL</sequence>
<dbReference type="SUPFAM" id="SSF46689">
    <property type="entry name" value="Homeodomain-like"/>
    <property type="match status" value="1"/>
</dbReference>
<feature type="domain" description="Integrase catalytic" evidence="2">
    <location>
        <begin position="134"/>
        <end position="322"/>
    </location>
</feature>
<dbReference type="RefSeq" id="WP_013682380.1">
    <property type="nucleotide sequence ID" value="NC_015318.1"/>
</dbReference>
<accession>F2LXV9</accession>
<dbReference type="Gene3D" id="1.10.10.60">
    <property type="entry name" value="Homeodomain-like"/>
    <property type="match status" value="1"/>
</dbReference>
<dbReference type="InterPro" id="IPR002197">
    <property type="entry name" value="HTH_Fis"/>
</dbReference>
<dbReference type="InParanoid" id="F2LXV9"/>
<dbReference type="GO" id="GO:0043565">
    <property type="term" value="F:sequence-specific DNA binding"/>
    <property type="evidence" value="ECO:0007669"/>
    <property type="project" value="InterPro"/>
</dbReference>
<keyword evidence="1" id="KW-0472">Membrane</keyword>
<dbReference type="InterPro" id="IPR036397">
    <property type="entry name" value="RNaseH_sf"/>
</dbReference>